<dbReference type="AlphaFoldDB" id="A0A1G1VNA9"/>
<accession>A0A1G1VNA9</accession>
<comment type="caution">
    <text evidence="2">The sequence shown here is derived from an EMBL/GenBank/DDBJ whole genome shotgun (WGS) entry which is preliminary data.</text>
</comment>
<organism evidence="2 3">
    <name type="scientific">Candidatus Chisholmbacteria bacterium RIFCSPHIGHO2_01_FULL_49_18</name>
    <dbReference type="NCBI Taxonomy" id="1797590"/>
    <lineage>
        <taxon>Bacteria</taxon>
        <taxon>Candidatus Chisholmiibacteriota</taxon>
    </lineage>
</organism>
<gene>
    <name evidence="2" type="ORF">A2785_03705</name>
</gene>
<evidence type="ECO:0000313" key="3">
    <source>
        <dbReference type="Proteomes" id="UP000179069"/>
    </source>
</evidence>
<feature type="compositionally biased region" description="Basic and acidic residues" evidence="1">
    <location>
        <begin position="1"/>
        <end position="24"/>
    </location>
</feature>
<feature type="region of interest" description="Disordered" evidence="1">
    <location>
        <begin position="1"/>
        <end position="48"/>
    </location>
</feature>
<dbReference type="EMBL" id="MHCI01000009">
    <property type="protein sequence ID" value="OGY16843.1"/>
    <property type="molecule type" value="Genomic_DNA"/>
</dbReference>
<feature type="compositionally biased region" description="Basic and acidic residues" evidence="1">
    <location>
        <begin position="31"/>
        <end position="41"/>
    </location>
</feature>
<evidence type="ECO:0000313" key="2">
    <source>
        <dbReference type="EMBL" id="OGY16843.1"/>
    </source>
</evidence>
<evidence type="ECO:0000256" key="1">
    <source>
        <dbReference type="SAM" id="MobiDB-lite"/>
    </source>
</evidence>
<proteinExistence type="predicted"/>
<reference evidence="2 3" key="1">
    <citation type="journal article" date="2016" name="Nat. Commun.">
        <title>Thousands of microbial genomes shed light on interconnected biogeochemical processes in an aquifer system.</title>
        <authorList>
            <person name="Anantharaman K."/>
            <person name="Brown C.T."/>
            <person name="Hug L.A."/>
            <person name="Sharon I."/>
            <person name="Castelle C.J."/>
            <person name="Probst A.J."/>
            <person name="Thomas B.C."/>
            <person name="Singh A."/>
            <person name="Wilkins M.J."/>
            <person name="Karaoz U."/>
            <person name="Brodie E.L."/>
            <person name="Williams K.H."/>
            <person name="Hubbard S.S."/>
            <person name="Banfield J.F."/>
        </authorList>
    </citation>
    <scope>NUCLEOTIDE SEQUENCE [LARGE SCALE GENOMIC DNA]</scope>
</reference>
<sequence>MPEHENGPKRNTESERERKPSGKERPKRRGKDREQARKETVYEAGKGAKIVDPKLETREALLRKALENSPLKPGEKRDTGNSLKKLLEFLRMKEKGEKVNEKEEASLLELLLVLLKFLWKQIKEVFQDEEGEFNELFAAAQKAGCRTPQEMMKWMLAAFEFSPDEEKQIDTAFKEAEEGKALGPEEQMKMRGNPEIKGGSGEFSAEEEAEIIRLDYEDVAKRLMSLESEFERLTKSEEDLRKGARPDAIALAHLMGGPLNAVSQRRAELLAALEKAGTYGKPEDVPQDLLNQLRFGYRDLEATRRTLHGILFERESGRGFLSIYGERAVNMMAEIDGYKEDGVYELIAAEPESITPMMVEGVFERLSKRAESKVGSRKDEDKIMADTLASQAKHLTGWIEGYKQIKFGTMAVEEAKLVRKEQVVELRELVRREFLKPMFEKIIGDAEDDPREGFRMESWGFILMSELTDAIRRAGPLGRYEKLMFENELFARRVVHTIHGEAIKRGDPETLLKIGGSLFSEDLDTLMRLEPGLGPARRLVERVLAQARLNPKHDGRIPFDYLSPELGGEYKLPEVESLVASELMEMSKRKSLEDRDGKPITMVREEAERIASLALKVSNLEGRTAEHISMTPLPPKSGEHLISSAQDKLRFDYLRFTGERFEQYGRGREAILPMIRRMNQMVQPGVFEKIPGEAFDQWGINPENFLKIAGTNSASTWRIEEATKMMVEMYDLALGVQLFDREKDKSQIFTKVGDRLPTVVSRYFTTLALKGVVDKEAFQKLPEEVRVAFVVGNKVDYFNLEGRLRDGLLQDKKGFVRYTEQKVEEKIKAGVFGEIRSELLADIESKLVSYKGGKAAADTALKAVNNLDDIQNAPPALRAELEKRLADRRKVLKLQIGAQTAFLGVVAEENGISFKDPDWEAAAWDKWDALQKKLVVLEERALREHVTKVDQGEEKRDEYTKSVLDLAREEGYTEQELRVVERLTNLGGKNKEERGEGVARLADVEFSFTPFTEDILHEKAEWKKIGPPGITRRYNDILMATKGAEIMWQISNGLAGQQDKTIATRKDLTKALVEFQNTLGYLSESDRQKVTAAFTHQIIENLFKADAWWLNIPLIGPMLDMEWPWGSMLASSRAQRKYGLQALSMTALERWRFIQDMRPFVGNQWADQLEKLLKARRRDALFQVTMQWGLPATAYLGWQWVLGPAIKQLGSYVFEGLGQQ</sequence>
<dbReference type="Proteomes" id="UP000179069">
    <property type="component" value="Unassembled WGS sequence"/>
</dbReference>
<name>A0A1G1VNA9_9BACT</name>
<protein>
    <submittedName>
        <fullName evidence="2">Uncharacterized protein</fullName>
    </submittedName>
</protein>